<organism evidence="1 2">
    <name type="scientific">Trichothecium roseum</name>
    <dbReference type="NCBI Taxonomy" id="47278"/>
    <lineage>
        <taxon>Eukaryota</taxon>
        <taxon>Fungi</taxon>
        <taxon>Dikarya</taxon>
        <taxon>Ascomycota</taxon>
        <taxon>Pezizomycotina</taxon>
        <taxon>Sordariomycetes</taxon>
        <taxon>Hypocreomycetidae</taxon>
        <taxon>Hypocreales</taxon>
        <taxon>Hypocreales incertae sedis</taxon>
        <taxon>Trichothecium</taxon>
    </lineage>
</organism>
<accession>A0ACC0V3G3</accession>
<reference evidence="1" key="1">
    <citation type="submission" date="2022-10" db="EMBL/GenBank/DDBJ databases">
        <title>Complete Genome of Trichothecium roseum strain YXFP-22015, a Plant Pathogen Isolated from Citrus.</title>
        <authorList>
            <person name="Wang Y."/>
            <person name="Zhu L."/>
        </authorList>
    </citation>
    <scope>NUCLEOTIDE SEQUENCE</scope>
    <source>
        <strain evidence="1">YXFP-22015</strain>
    </source>
</reference>
<keyword evidence="2" id="KW-1185">Reference proteome</keyword>
<evidence type="ECO:0000313" key="1">
    <source>
        <dbReference type="EMBL" id="KAI9900686.1"/>
    </source>
</evidence>
<protein>
    <submittedName>
        <fullName evidence="1">Uncharacterized protein</fullName>
    </submittedName>
</protein>
<proteinExistence type="predicted"/>
<gene>
    <name evidence="1" type="ORF">N3K66_004948</name>
</gene>
<name>A0ACC0V3G3_9HYPO</name>
<sequence>MATEWNLAGKYAIVTGAGGGIGCAFSELLLKAGCSVMLADLALRPESEDLLARFPHPPKEEGAASAVWRLMDQSDWGQISETWDFALETFPQVDLLCPAAGIWEPPSSGFWHPPGTAQSKDDPKSSKGVYNIFAVNAMGPIRFAQLALDHWLSRGISGNLLLVSSQAAYLPTAGTPLYNATKASLVSFGQSLAQMRARLGVRVSVFCPGVTLTPQTQLEHCRHLVRPGDPSMTPAEAATAMVSVATAAEYGDGSVVEAMQFGAGGEGQASDVRLRAVPYQGLLPPIDPSGEFSGKNIMVQEEKLWAKLQASGMKV</sequence>
<dbReference type="Proteomes" id="UP001163324">
    <property type="component" value="Chromosome 4"/>
</dbReference>
<dbReference type="EMBL" id="CM047943">
    <property type="protein sequence ID" value="KAI9900686.1"/>
    <property type="molecule type" value="Genomic_DNA"/>
</dbReference>
<comment type="caution">
    <text evidence="1">The sequence shown here is derived from an EMBL/GenBank/DDBJ whole genome shotgun (WGS) entry which is preliminary data.</text>
</comment>
<evidence type="ECO:0000313" key="2">
    <source>
        <dbReference type="Proteomes" id="UP001163324"/>
    </source>
</evidence>